<gene>
    <name evidence="4" type="ORF">I573_00707</name>
</gene>
<feature type="coiled-coil region" evidence="1">
    <location>
        <begin position="602"/>
        <end position="629"/>
    </location>
</feature>
<dbReference type="SUPFAM" id="SSF52540">
    <property type="entry name" value="P-loop containing nucleoside triphosphate hydrolases"/>
    <property type="match status" value="1"/>
</dbReference>
<dbReference type="InterPro" id="IPR027417">
    <property type="entry name" value="P-loop_NTPase"/>
</dbReference>
<proteinExistence type="predicted"/>
<feature type="coiled-coil region" evidence="1">
    <location>
        <begin position="686"/>
        <end position="736"/>
    </location>
</feature>
<evidence type="ECO:0000256" key="1">
    <source>
        <dbReference type="SAM" id="Coils"/>
    </source>
</evidence>
<dbReference type="PANTHER" id="PTHR41259:SF1">
    <property type="entry name" value="DOUBLE-STRAND BREAK REPAIR RAD50 ATPASE, PUTATIVE-RELATED"/>
    <property type="match status" value="1"/>
</dbReference>
<dbReference type="eggNOG" id="COG4717">
    <property type="taxonomic scope" value="Bacteria"/>
</dbReference>
<protein>
    <recommendedName>
        <fullName evidence="3">YhaN AAA domain-containing protein</fullName>
    </recommendedName>
</protein>
<keyword evidence="2" id="KW-0472">Membrane</keyword>
<dbReference type="Gene3D" id="3.40.50.300">
    <property type="entry name" value="P-loop containing nucleotide triphosphate hydrolases"/>
    <property type="match status" value="2"/>
</dbReference>
<feature type="coiled-coil region" evidence="1">
    <location>
        <begin position="181"/>
        <end position="239"/>
    </location>
</feature>
<keyword evidence="5" id="KW-1185">Reference proteome</keyword>
<reference evidence="4 5" key="1">
    <citation type="submission" date="2013-03" db="EMBL/GenBank/DDBJ databases">
        <title>The Genome Sequence of Enterococcus sulfureus ATCC_49903 (PacBio/Illumina hybrid assembly).</title>
        <authorList>
            <consortium name="The Broad Institute Genomics Platform"/>
            <consortium name="The Broad Institute Genome Sequencing Center for Infectious Disease"/>
            <person name="Earl A."/>
            <person name="Russ C."/>
            <person name="Gilmore M."/>
            <person name="Surin D."/>
            <person name="Walker B."/>
            <person name="Young S."/>
            <person name="Zeng Q."/>
            <person name="Gargeya S."/>
            <person name="Fitzgerald M."/>
            <person name="Haas B."/>
            <person name="Abouelleil A."/>
            <person name="Allen A.W."/>
            <person name="Alvarado L."/>
            <person name="Arachchi H.M."/>
            <person name="Berlin A.M."/>
            <person name="Chapman S.B."/>
            <person name="Gainer-Dewar J."/>
            <person name="Goldberg J."/>
            <person name="Griggs A."/>
            <person name="Gujja S."/>
            <person name="Hansen M."/>
            <person name="Howarth C."/>
            <person name="Imamovic A."/>
            <person name="Ireland A."/>
            <person name="Larimer J."/>
            <person name="McCowan C."/>
            <person name="Murphy C."/>
            <person name="Pearson M."/>
            <person name="Poon T.W."/>
            <person name="Priest M."/>
            <person name="Roberts A."/>
            <person name="Saif S."/>
            <person name="Shea T."/>
            <person name="Sisk P."/>
            <person name="Sykes S."/>
            <person name="Wortman J."/>
            <person name="Nusbaum C."/>
            <person name="Birren B."/>
        </authorList>
    </citation>
    <scope>NUCLEOTIDE SEQUENCE [LARGE SCALE GENOMIC DNA]</scope>
    <source>
        <strain evidence="4 5">ATCC 49903</strain>
    </source>
</reference>
<keyword evidence="2" id="KW-1133">Transmembrane helix</keyword>
<organism evidence="4 5">
    <name type="scientific">Enterococcus sulfureus ATCC 49903</name>
    <dbReference type="NCBI Taxonomy" id="1140003"/>
    <lineage>
        <taxon>Bacteria</taxon>
        <taxon>Bacillati</taxon>
        <taxon>Bacillota</taxon>
        <taxon>Bacilli</taxon>
        <taxon>Lactobacillales</taxon>
        <taxon>Enterococcaceae</taxon>
        <taxon>Enterococcus</taxon>
    </lineage>
</organism>
<feature type="domain" description="YhaN AAA" evidence="3">
    <location>
        <begin position="1"/>
        <end position="199"/>
    </location>
</feature>
<keyword evidence="2" id="KW-0812">Transmembrane</keyword>
<evidence type="ECO:0000259" key="3">
    <source>
        <dbReference type="Pfam" id="PF13514"/>
    </source>
</evidence>
<evidence type="ECO:0000256" key="2">
    <source>
        <dbReference type="SAM" id="Phobius"/>
    </source>
</evidence>
<name>S0L8R2_9ENTE</name>
<sequence>MRILKAEITGFGHYRQQVFDFDAHNQLFYGENEAGKSTLYQFIYAMLFGFTKKSAKKRDYTPQDGSAFGGRLWIETTTQHVIKIERFRQVDRGKPKIWVEDQEVDTSLDELIAPLTSQMFQDIYTFQQEQLSQIDHLQDRDFHEALLSLGISGSQQLIEMVKQEERTSQLLFRPRGRNLPLNQKIVALEHLQEKILEKEQQEATVQHLYQQLSEMKQESQQLDQQVQKARLKQQQFEQQRLNWPLYEEWQELKQSQPTTPLSLETQQEVEQIYQQYQTIRQTIQVKTDQIAQIEQDQTSERYFFYLDHETEIKQLKTHYLAIMNAFEEEKQLLRAQQEIKSHLDYYAQHWRFTKEAPPQSIDEQLYEELTYLEQNQMNHQQLSEKIKWYQEQQQQLEVDVTQLEERLLNLEPETTTIKSPLVVASLGGAIGVGLFFFNIWLGLGLIVVSIGYATMRLRHKPDHTAIDLLKEQWQAQLAKSAQGQKELASLRQEYEVLNKQENERIQRLQPFFGNAPQEQWYEILQTYQQESTRFYECIEQEKEIQAKLATIEPILTQTLSLLKPFYAWFSIATLPLDQQIQMIFSFDEEMQQIKLERSQNPSMQLAREIQALRQQEKTLLEDAKELFDKGDITQIDEVPLLLKQWTTRRENVKRQVELEQMLGQLFPKPIKKARWEQNIAENEKMLADYLLSYKEQTLKIQRLELELEQLQEDGTLDEWYQRRAQLEDEVRQMSVTWASQKVHAALLTQLATTRSEDQFPQLMARVSEYFSLLTDQRYQEVLFYNKELRIVTQQGQSDIYQLSTGTKDQLIMAFRFAYLALQQNYGPVIIDDGWLHYDHKRKYHLAKLFANFGQDRQVICLSSDREMVSYYQELQQEVKMFKEGM</sequence>
<dbReference type="RefSeq" id="WP_016185203.1">
    <property type="nucleotide sequence ID" value="NZ_ASWO01000001.1"/>
</dbReference>
<dbReference type="Proteomes" id="UP000015961">
    <property type="component" value="Unassembled WGS sequence"/>
</dbReference>
<dbReference type="OrthoDB" id="9764467at2"/>
<evidence type="ECO:0000313" key="4">
    <source>
        <dbReference type="EMBL" id="EOT87650.1"/>
    </source>
</evidence>
<dbReference type="InterPro" id="IPR038734">
    <property type="entry name" value="YhaN_AAA"/>
</dbReference>
<dbReference type="AlphaFoldDB" id="S0L8R2"/>
<comment type="caution">
    <text evidence="4">The sequence shown here is derived from an EMBL/GenBank/DDBJ whole genome shotgun (WGS) entry which is preliminary data.</text>
</comment>
<accession>S0L8R2</accession>
<dbReference type="EMBL" id="ASWO01000001">
    <property type="protein sequence ID" value="EOT87650.1"/>
    <property type="molecule type" value="Genomic_DNA"/>
</dbReference>
<dbReference type="PATRIC" id="fig|1140003.3.peg.707"/>
<dbReference type="STRING" id="1140003.OMY_00714"/>
<feature type="transmembrane region" description="Helical" evidence="2">
    <location>
        <begin position="426"/>
        <end position="453"/>
    </location>
</feature>
<dbReference type="Pfam" id="PF13514">
    <property type="entry name" value="AAA_27"/>
    <property type="match status" value="1"/>
</dbReference>
<evidence type="ECO:0000313" key="5">
    <source>
        <dbReference type="Proteomes" id="UP000015961"/>
    </source>
</evidence>
<dbReference type="PANTHER" id="PTHR41259">
    <property type="entry name" value="DOUBLE-STRAND BREAK REPAIR RAD50 ATPASE, PUTATIVE-RELATED"/>
    <property type="match status" value="1"/>
</dbReference>
<feature type="coiled-coil region" evidence="1">
    <location>
        <begin position="372"/>
        <end position="406"/>
    </location>
</feature>
<keyword evidence="1" id="KW-0175">Coiled coil</keyword>